<name>A0A1T2KS10_9GAMM</name>
<dbReference type="InterPro" id="IPR022642">
    <property type="entry name" value="CheR_C"/>
</dbReference>
<keyword evidence="3" id="KW-0949">S-adenosyl-L-methionine</keyword>
<sequence>MVSFAHHNIVADDFPDRGSMLHDMDLIICRNVFIYFSRKTTGVLLPEFAGTLRKDGYLLTGHNELQGQTVEGLQIKGLPGSFVHQRTSEPEIRKPVTRPAITQPVYTKNRA</sequence>
<keyword evidence="2" id="KW-0808">Transferase</keyword>
<protein>
    <recommendedName>
        <fullName evidence="5">CheR-type methyltransferase domain-containing protein</fullName>
    </recommendedName>
</protein>
<dbReference type="InterPro" id="IPR050903">
    <property type="entry name" value="Bact_Chemotaxis_MeTrfase"/>
</dbReference>
<proteinExistence type="predicted"/>
<dbReference type="GO" id="GO:0032259">
    <property type="term" value="P:methylation"/>
    <property type="evidence" value="ECO:0007669"/>
    <property type="project" value="UniProtKB-KW"/>
</dbReference>
<dbReference type="InterPro" id="IPR000780">
    <property type="entry name" value="CheR_MeTrfase"/>
</dbReference>
<evidence type="ECO:0000256" key="3">
    <source>
        <dbReference type="ARBA" id="ARBA00022691"/>
    </source>
</evidence>
<accession>A0A1T2KS10</accession>
<dbReference type="Proteomes" id="UP000190896">
    <property type="component" value="Unassembled WGS sequence"/>
</dbReference>
<evidence type="ECO:0000256" key="4">
    <source>
        <dbReference type="SAM" id="MobiDB-lite"/>
    </source>
</evidence>
<dbReference type="PANTHER" id="PTHR24422:SF19">
    <property type="entry name" value="CHEMOTAXIS PROTEIN METHYLTRANSFERASE"/>
    <property type="match status" value="1"/>
</dbReference>
<feature type="region of interest" description="Disordered" evidence="4">
    <location>
        <begin position="86"/>
        <end position="111"/>
    </location>
</feature>
<keyword evidence="1" id="KW-0489">Methyltransferase</keyword>
<dbReference type="AlphaFoldDB" id="A0A1T2KS10"/>
<dbReference type="PRINTS" id="PR00996">
    <property type="entry name" value="CHERMTFRASE"/>
</dbReference>
<dbReference type="PROSITE" id="PS50123">
    <property type="entry name" value="CHER"/>
    <property type="match status" value="1"/>
</dbReference>
<dbReference type="Gene3D" id="3.40.50.150">
    <property type="entry name" value="Vaccinia Virus protein VP39"/>
    <property type="match status" value="1"/>
</dbReference>
<reference evidence="6 7" key="1">
    <citation type="submission" date="2016-11" db="EMBL/GenBank/DDBJ databases">
        <title>Mixed transmission modes and dynamic genome evolution in an obligate animal-bacterial symbiosis.</title>
        <authorList>
            <person name="Russell S.L."/>
            <person name="Corbett-Detig R.B."/>
            <person name="Cavanaugh C.M."/>
        </authorList>
    </citation>
    <scope>NUCLEOTIDE SEQUENCE [LARGE SCALE GENOMIC DNA]</scope>
    <source>
        <strain evidence="6">Se-Cadez</strain>
    </source>
</reference>
<comment type="caution">
    <text evidence="6">The sequence shown here is derived from an EMBL/GenBank/DDBJ whole genome shotgun (WGS) entry which is preliminary data.</text>
</comment>
<evidence type="ECO:0000256" key="2">
    <source>
        <dbReference type="ARBA" id="ARBA00022679"/>
    </source>
</evidence>
<evidence type="ECO:0000259" key="5">
    <source>
        <dbReference type="PROSITE" id="PS50123"/>
    </source>
</evidence>
<dbReference type="InterPro" id="IPR029063">
    <property type="entry name" value="SAM-dependent_MTases_sf"/>
</dbReference>
<gene>
    <name evidence="6" type="ORF">BOW51_11275</name>
</gene>
<evidence type="ECO:0000256" key="1">
    <source>
        <dbReference type="ARBA" id="ARBA00022603"/>
    </source>
</evidence>
<keyword evidence="7" id="KW-1185">Reference proteome</keyword>
<dbReference type="SUPFAM" id="SSF53335">
    <property type="entry name" value="S-adenosyl-L-methionine-dependent methyltransferases"/>
    <property type="match status" value="1"/>
</dbReference>
<dbReference type="EMBL" id="MPRJ01000091">
    <property type="protein sequence ID" value="OOZ35612.1"/>
    <property type="molecule type" value="Genomic_DNA"/>
</dbReference>
<evidence type="ECO:0000313" key="7">
    <source>
        <dbReference type="Proteomes" id="UP000190896"/>
    </source>
</evidence>
<feature type="domain" description="CheR-type methyltransferase" evidence="5">
    <location>
        <begin position="1"/>
        <end position="64"/>
    </location>
</feature>
<evidence type="ECO:0000313" key="6">
    <source>
        <dbReference type="EMBL" id="OOZ35612.1"/>
    </source>
</evidence>
<dbReference type="GO" id="GO:0008757">
    <property type="term" value="F:S-adenosylmethionine-dependent methyltransferase activity"/>
    <property type="evidence" value="ECO:0007669"/>
    <property type="project" value="InterPro"/>
</dbReference>
<dbReference type="Pfam" id="PF01739">
    <property type="entry name" value="CheR"/>
    <property type="match status" value="1"/>
</dbReference>
<organism evidence="6 7">
    <name type="scientific">Solemya velesiana gill symbiont</name>
    <dbReference type="NCBI Taxonomy" id="1918948"/>
    <lineage>
        <taxon>Bacteria</taxon>
        <taxon>Pseudomonadati</taxon>
        <taxon>Pseudomonadota</taxon>
        <taxon>Gammaproteobacteria</taxon>
        <taxon>sulfur-oxidizing symbionts</taxon>
    </lineage>
</organism>
<dbReference type="PANTHER" id="PTHR24422">
    <property type="entry name" value="CHEMOTAXIS PROTEIN METHYLTRANSFERASE"/>
    <property type="match status" value="1"/>
</dbReference>
<dbReference type="OrthoDB" id="9816309at2"/>